<dbReference type="InterPro" id="IPR004682">
    <property type="entry name" value="TRAP_DctP"/>
</dbReference>
<reference evidence="2 3" key="1">
    <citation type="submission" date="2021-03" db="EMBL/GenBank/DDBJ databases">
        <title>Whole genome shotgun sequence of Actinoplanes toevensis NBRC 105298.</title>
        <authorList>
            <person name="Komaki H."/>
            <person name="Tamura T."/>
        </authorList>
    </citation>
    <scope>NUCLEOTIDE SEQUENCE [LARGE SCALE GENOMIC DNA]</scope>
    <source>
        <strain evidence="2 3">NBRC 105298</strain>
    </source>
</reference>
<dbReference type="AlphaFoldDB" id="A0A919W5A8"/>
<keyword evidence="3" id="KW-1185">Reference proteome</keyword>
<dbReference type="Pfam" id="PF03480">
    <property type="entry name" value="DctP"/>
    <property type="match status" value="1"/>
</dbReference>
<dbReference type="Gene3D" id="3.40.190.170">
    <property type="entry name" value="Bacterial extracellular solute-binding protein, family 7"/>
    <property type="match status" value="1"/>
</dbReference>
<protein>
    <submittedName>
        <fullName evidence="2">C4-dicarboxylate ABC transporter</fullName>
    </submittedName>
</protein>
<comment type="caution">
    <text evidence="2">The sequence shown here is derived from an EMBL/GenBank/DDBJ whole genome shotgun (WGS) entry which is preliminary data.</text>
</comment>
<name>A0A919W5A8_9ACTN</name>
<dbReference type="SUPFAM" id="SSF53850">
    <property type="entry name" value="Periplasmic binding protein-like II"/>
    <property type="match status" value="1"/>
</dbReference>
<dbReference type="NCBIfam" id="NF037995">
    <property type="entry name" value="TRAP_S1"/>
    <property type="match status" value="1"/>
</dbReference>
<gene>
    <name evidence="2" type="primary">dctP</name>
    <name evidence="2" type="ORF">Ato02nite_028610</name>
</gene>
<evidence type="ECO:0000313" key="2">
    <source>
        <dbReference type="EMBL" id="GIM91068.1"/>
    </source>
</evidence>
<dbReference type="InterPro" id="IPR038404">
    <property type="entry name" value="TRAP_DctP_sf"/>
</dbReference>
<dbReference type="EMBL" id="BOQN01000039">
    <property type="protein sequence ID" value="GIM91068.1"/>
    <property type="molecule type" value="Genomic_DNA"/>
</dbReference>
<sequence>MNRRSVLSLSLAVAAGGLGACSRHPGGGGGATTIRLGDDVAEDNPEIAAERWFGDQVKSLTGGKYEVKVFPNATLGDSNRMNEQVRSGTLQMSKSLFSNLTAFDKRLGVLSLPYAFAKPEDGFTALSGPLGDECKKILDGVGLTVLSWFYTGTRNVYNTKRPVHGAADLKGLRLRVPQNPVTVDSFNALGAQATPLPATEIYSALQQGVIDGAENNPIYYVSSKQVEEAKHWSWTRHQLGVDVLMVSKKFFAEQPADVQDALVQAGKLTQDHERELWNTQTDIFVKKAQDAGATSNDDVDVASMQTALKPVFDKYRPTFGDLMKLLPVA</sequence>
<keyword evidence="1" id="KW-0732">Signal</keyword>
<evidence type="ECO:0000256" key="1">
    <source>
        <dbReference type="ARBA" id="ARBA00022729"/>
    </source>
</evidence>
<dbReference type="RefSeq" id="WP_213006978.1">
    <property type="nucleotide sequence ID" value="NZ_BOQN01000039.1"/>
</dbReference>
<proteinExistence type="predicted"/>
<dbReference type="PANTHER" id="PTHR33376">
    <property type="match status" value="1"/>
</dbReference>
<organism evidence="2 3">
    <name type="scientific">Paractinoplanes toevensis</name>
    <dbReference type="NCBI Taxonomy" id="571911"/>
    <lineage>
        <taxon>Bacteria</taxon>
        <taxon>Bacillati</taxon>
        <taxon>Actinomycetota</taxon>
        <taxon>Actinomycetes</taxon>
        <taxon>Micromonosporales</taxon>
        <taxon>Micromonosporaceae</taxon>
        <taxon>Paractinoplanes</taxon>
    </lineage>
</organism>
<evidence type="ECO:0000313" key="3">
    <source>
        <dbReference type="Proteomes" id="UP000677082"/>
    </source>
</evidence>
<dbReference type="GO" id="GO:0055085">
    <property type="term" value="P:transmembrane transport"/>
    <property type="evidence" value="ECO:0007669"/>
    <property type="project" value="InterPro"/>
</dbReference>
<dbReference type="GO" id="GO:0030288">
    <property type="term" value="C:outer membrane-bounded periplasmic space"/>
    <property type="evidence" value="ECO:0007669"/>
    <property type="project" value="InterPro"/>
</dbReference>
<dbReference type="GO" id="GO:0030246">
    <property type="term" value="F:carbohydrate binding"/>
    <property type="evidence" value="ECO:0007669"/>
    <property type="project" value="TreeGrafter"/>
</dbReference>
<dbReference type="PROSITE" id="PS51257">
    <property type="entry name" value="PROKAR_LIPOPROTEIN"/>
    <property type="match status" value="1"/>
</dbReference>
<dbReference type="InterPro" id="IPR018389">
    <property type="entry name" value="DctP_fam"/>
</dbReference>
<accession>A0A919W5A8</accession>
<dbReference type="NCBIfam" id="TIGR00787">
    <property type="entry name" value="dctP"/>
    <property type="match status" value="1"/>
</dbReference>
<dbReference type="PANTHER" id="PTHR33376:SF2">
    <property type="entry name" value="DICARBOXYLATE-BINDING PERIPLASMIC PROTEIN"/>
    <property type="match status" value="1"/>
</dbReference>
<dbReference type="Proteomes" id="UP000677082">
    <property type="component" value="Unassembled WGS sequence"/>
</dbReference>
<dbReference type="PIRSF" id="PIRSF006470">
    <property type="entry name" value="DctB"/>
    <property type="match status" value="1"/>
</dbReference>